<dbReference type="PANTHER" id="PTHR11474">
    <property type="entry name" value="TYROSINASE FAMILY MEMBER"/>
    <property type="match status" value="1"/>
</dbReference>
<dbReference type="Pfam" id="PF00264">
    <property type="entry name" value="Tyrosinase"/>
    <property type="match status" value="1"/>
</dbReference>
<feature type="domain" description="Tyrosinase copper-binding" evidence="4">
    <location>
        <begin position="230"/>
        <end position="241"/>
    </location>
</feature>
<protein>
    <submittedName>
        <fullName evidence="5">Di-copper centre-containing protein</fullName>
    </submittedName>
</protein>
<evidence type="ECO:0000256" key="1">
    <source>
        <dbReference type="ARBA" id="ARBA00022723"/>
    </source>
</evidence>
<feature type="signal peptide" evidence="3">
    <location>
        <begin position="1"/>
        <end position="15"/>
    </location>
</feature>
<dbReference type="EMBL" id="KZ805568">
    <property type="protein sequence ID" value="PVH93785.1"/>
    <property type="molecule type" value="Genomic_DNA"/>
</dbReference>
<dbReference type="AlphaFoldDB" id="A0A2V1D6V5"/>
<evidence type="ECO:0000313" key="6">
    <source>
        <dbReference type="Proteomes" id="UP000244855"/>
    </source>
</evidence>
<dbReference type="Gene3D" id="1.10.1280.10">
    <property type="entry name" value="Di-copper center containing domain from catechol oxidase"/>
    <property type="match status" value="1"/>
</dbReference>
<dbReference type="GO" id="GO:0016491">
    <property type="term" value="F:oxidoreductase activity"/>
    <property type="evidence" value="ECO:0007669"/>
    <property type="project" value="InterPro"/>
</dbReference>
<dbReference type="GO" id="GO:0046872">
    <property type="term" value="F:metal ion binding"/>
    <property type="evidence" value="ECO:0007669"/>
    <property type="project" value="UniProtKB-KW"/>
</dbReference>
<keyword evidence="1" id="KW-0479">Metal-binding</keyword>
<dbReference type="Proteomes" id="UP000244855">
    <property type="component" value="Unassembled WGS sequence"/>
</dbReference>
<dbReference type="STRING" id="97972.A0A2V1D6V5"/>
<evidence type="ECO:0000256" key="2">
    <source>
        <dbReference type="ARBA" id="ARBA00023008"/>
    </source>
</evidence>
<gene>
    <name evidence="5" type="ORF">DM02DRAFT_661634</name>
</gene>
<dbReference type="OrthoDB" id="6132182at2759"/>
<keyword evidence="2" id="KW-0186">Copper</keyword>
<proteinExistence type="predicted"/>
<evidence type="ECO:0000313" key="5">
    <source>
        <dbReference type="EMBL" id="PVH93785.1"/>
    </source>
</evidence>
<feature type="chain" id="PRO_5016112483" evidence="3">
    <location>
        <begin position="16"/>
        <end position="363"/>
    </location>
</feature>
<name>A0A2V1D6V5_9PLEO</name>
<dbReference type="PROSITE" id="PS00498">
    <property type="entry name" value="TYROSINASE_2"/>
    <property type="match status" value="1"/>
</dbReference>
<accession>A0A2V1D6V5</accession>
<sequence>MRWTWILFAIITADAAPVNNGEQAACKSPIQRKAWHNLTKEEKKSYIDAEKCLMSLPAKLGLTGARTRFDEFQKIHVLHTPLIHGVGAFLPYHRYYIQAHETALRTECHYAGAQPYWDEARDAGNFSKSILLDPETGFGGDGVGPNKCIADGPFKDYVNSIGPGENITDHCIDRQINDCMSEGAAQQNVDACMKMKTFESAWNCMEAMPHSSGHSGINGQMMNVFSSPGDPLFYLHHAYLDRIWWQWQSKNLSSRLTEVTGRNQGGFFFPVSSNGTILGPFSRGDISGCDPFPGFPGGPGGPGGFPGFPGFPPPQNGPWVKIDGDPANITTLGHVINVEGSIPNVTIKDVMNIQGDVLCYEYI</sequence>
<evidence type="ECO:0000259" key="4">
    <source>
        <dbReference type="PROSITE" id="PS00498"/>
    </source>
</evidence>
<dbReference type="PANTHER" id="PTHR11474:SF126">
    <property type="entry name" value="TYROSINASE-LIKE PROTEIN TYR-1-RELATED"/>
    <property type="match status" value="1"/>
</dbReference>
<organism evidence="5 6">
    <name type="scientific">Periconia macrospinosa</name>
    <dbReference type="NCBI Taxonomy" id="97972"/>
    <lineage>
        <taxon>Eukaryota</taxon>
        <taxon>Fungi</taxon>
        <taxon>Dikarya</taxon>
        <taxon>Ascomycota</taxon>
        <taxon>Pezizomycotina</taxon>
        <taxon>Dothideomycetes</taxon>
        <taxon>Pleosporomycetidae</taxon>
        <taxon>Pleosporales</taxon>
        <taxon>Massarineae</taxon>
        <taxon>Periconiaceae</taxon>
        <taxon>Periconia</taxon>
    </lineage>
</organism>
<dbReference type="InterPro" id="IPR002227">
    <property type="entry name" value="Tyrosinase_Cu-bd"/>
</dbReference>
<keyword evidence="3" id="KW-0732">Signal</keyword>
<dbReference type="InterPro" id="IPR008922">
    <property type="entry name" value="Di-copper_centre_dom_sf"/>
</dbReference>
<dbReference type="InterPro" id="IPR050316">
    <property type="entry name" value="Tyrosinase/Hemocyanin"/>
</dbReference>
<evidence type="ECO:0000256" key="3">
    <source>
        <dbReference type="SAM" id="SignalP"/>
    </source>
</evidence>
<reference evidence="5 6" key="1">
    <citation type="journal article" date="2018" name="Sci. Rep.">
        <title>Comparative genomics provides insights into the lifestyle and reveals functional heterogeneity of dark septate endophytic fungi.</title>
        <authorList>
            <person name="Knapp D.G."/>
            <person name="Nemeth J.B."/>
            <person name="Barry K."/>
            <person name="Hainaut M."/>
            <person name="Henrissat B."/>
            <person name="Johnson J."/>
            <person name="Kuo A."/>
            <person name="Lim J.H.P."/>
            <person name="Lipzen A."/>
            <person name="Nolan M."/>
            <person name="Ohm R.A."/>
            <person name="Tamas L."/>
            <person name="Grigoriev I.V."/>
            <person name="Spatafora J.W."/>
            <person name="Nagy L.G."/>
            <person name="Kovacs G.M."/>
        </authorList>
    </citation>
    <scope>NUCLEOTIDE SEQUENCE [LARGE SCALE GENOMIC DNA]</scope>
    <source>
        <strain evidence="5 6">DSE2036</strain>
    </source>
</reference>
<dbReference type="SUPFAM" id="SSF48056">
    <property type="entry name" value="Di-copper centre-containing domain"/>
    <property type="match status" value="1"/>
</dbReference>
<keyword evidence="6" id="KW-1185">Reference proteome</keyword>
<dbReference type="PRINTS" id="PR00092">
    <property type="entry name" value="TYROSINASE"/>
</dbReference>